<feature type="compositionally biased region" description="Low complexity" evidence="1">
    <location>
        <begin position="1"/>
        <end position="15"/>
    </location>
</feature>
<evidence type="ECO:0000313" key="2">
    <source>
        <dbReference type="EMBL" id="KAH7301047.1"/>
    </source>
</evidence>
<sequence length="200" mass="21451">MAAPPASAPGRGADAQLDESPCSHAGVYKDGGADGSLNQVSLPEDKIFSGESSTNSSPRSCAPRSKQIHVDLQSARACSDAARAAGSKVISNEQTQRDAIGAAEKVREIVRGVVREPLLSIRLSEDVDDGYQTPTGIENCIPAEVYTRCPPAPRKAKRRKAHATLPCKLRRSTERSVVVSDQWIRANSGLYLLRDKKAQT</sequence>
<name>A0A8T2RZI7_CERRI</name>
<dbReference type="AlphaFoldDB" id="A0A8T2RZI7"/>
<proteinExistence type="predicted"/>
<keyword evidence="3" id="KW-1185">Reference proteome</keyword>
<evidence type="ECO:0000256" key="1">
    <source>
        <dbReference type="SAM" id="MobiDB-lite"/>
    </source>
</evidence>
<reference evidence="2 3" key="1">
    <citation type="submission" date="2021-08" db="EMBL/GenBank/DDBJ databases">
        <title>WGS assembly of Ceratopteris richardii.</title>
        <authorList>
            <person name="Marchant D.B."/>
            <person name="Chen G."/>
            <person name="Jenkins J."/>
            <person name="Shu S."/>
            <person name="Leebens-Mack J."/>
            <person name="Grimwood J."/>
            <person name="Schmutz J."/>
            <person name="Soltis P."/>
            <person name="Soltis D."/>
            <person name="Chen Z.-H."/>
        </authorList>
    </citation>
    <scope>NUCLEOTIDE SEQUENCE [LARGE SCALE GENOMIC DNA]</scope>
    <source>
        <strain evidence="2">Whitten #5841</strain>
        <tissue evidence="2">Leaf</tissue>
    </source>
</reference>
<dbReference type="Proteomes" id="UP000825935">
    <property type="component" value="Chromosome 23"/>
</dbReference>
<feature type="region of interest" description="Disordered" evidence="1">
    <location>
        <begin position="1"/>
        <end position="66"/>
    </location>
</feature>
<protein>
    <submittedName>
        <fullName evidence="2">Uncharacterized protein</fullName>
    </submittedName>
</protein>
<feature type="compositionally biased region" description="Polar residues" evidence="1">
    <location>
        <begin position="50"/>
        <end position="59"/>
    </location>
</feature>
<dbReference type="EMBL" id="CM035428">
    <property type="protein sequence ID" value="KAH7301047.1"/>
    <property type="molecule type" value="Genomic_DNA"/>
</dbReference>
<organism evidence="2 3">
    <name type="scientific">Ceratopteris richardii</name>
    <name type="common">Triangle waterfern</name>
    <dbReference type="NCBI Taxonomy" id="49495"/>
    <lineage>
        <taxon>Eukaryota</taxon>
        <taxon>Viridiplantae</taxon>
        <taxon>Streptophyta</taxon>
        <taxon>Embryophyta</taxon>
        <taxon>Tracheophyta</taxon>
        <taxon>Polypodiopsida</taxon>
        <taxon>Polypodiidae</taxon>
        <taxon>Polypodiales</taxon>
        <taxon>Pteridineae</taxon>
        <taxon>Pteridaceae</taxon>
        <taxon>Parkerioideae</taxon>
        <taxon>Ceratopteris</taxon>
    </lineage>
</organism>
<comment type="caution">
    <text evidence="2">The sequence shown here is derived from an EMBL/GenBank/DDBJ whole genome shotgun (WGS) entry which is preliminary data.</text>
</comment>
<evidence type="ECO:0000313" key="3">
    <source>
        <dbReference type="Proteomes" id="UP000825935"/>
    </source>
</evidence>
<gene>
    <name evidence="2" type="ORF">KP509_23G009800</name>
</gene>
<accession>A0A8T2RZI7</accession>